<dbReference type="AlphaFoldDB" id="A0A3N2E199"/>
<dbReference type="OrthoDB" id="7068596at2"/>
<feature type="domain" description="DUF4124" evidence="3">
    <location>
        <begin position="22"/>
        <end position="70"/>
    </location>
</feature>
<keyword evidence="2" id="KW-0732">Signal</keyword>
<organism evidence="4 5">
    <name type="scientific">Sinobacterium caligoides</name>
    <dbReference type="NCBI Taxonomy" id="933926"/>
    <lineage>
        <taxon>Bacteria</taxon>
        <taxon>Pseudomonadati</taxon>
        <taxon>Pseudomonadota</taxon>
        <taxon>Gammaproteobacteria</taxon>
        <taxon>Cellvibrionales</taxon>
        <taxon>Spongiibacteraceae</taxon>
        <taxon>Sinobacterium</taxon>
    </lineage>
</organism>
<keyword evidence="5" id="KW-1185">Reference proteome</keyword>
<dbReference type="EMBL" id="RKHR01000003">
    <property type="protein sequence ID" value="ROS05797.1"/>
    <property type="molecule type" value="Genomic_DNA"/>
</dbReference>
<dbReference type="Proteomes" id="UP000275394">
    <property type="component" value="Unassembled WGS sequence"/>
</dbReference>
<protein>
    <submittedName>
        <fullName evidence="4">Uncharacterized protein DUF4124</fullName>
    </submittedName>
</protein>
<gene>
    <name evidence="4" type="ORF">EDC56_1351</name>
</gene>
<evidence type="ECO:0000259" key="3">
    <source>
        <dbReference type="Pfam" id="PF13511"/>
    </source>
</evidence>
<name>A0A3N2E199_9GAMM</name>
<evidence type="ECO:0000256" key="2">
    <source>
        <dbReference type="SAM" id="SignalP"/>
    </source>
</evidence>
<reference evidence="4 5" key="1">
    <citation type="submission" date="2018-11" db="EMBL/GenBank/DDBJ databases">
        <title>Genomic Encyclopedia of Type Strains, Phase IV (KMG-IV): sequencing the most valuable type-strain genomes for metagenomic binning, comparative biology and taxonomic classification.</title>
        <authorList>
            <person name="Goeker M."/>
        </authorList>
    </citation>
    <scope>NUCLEOTIDE SEQUENCE [LARGE SCALE GENOMIC DNA]</scope>
    <source>
        <strain evidence="4 5">DSM 100316</strain>
    </source>
</reference>
<proteinExistence type="predicted"/>
<evidence type="ECO:0000256" key="1">
    <source>
        <dbReference type="SAM" id="MobiDB-lite"/>
    </source>
</evidence>
<accession>A0A3N2E199</accession>
<comment type="caution">
    <text evidence="4">The sequence shown here is derived from an EMBL/GenBank/DDBJ whole genome shotgun (WGS) entry which is preliminary data.</text>
</comment>
<feature type="chain" id="PRO_5018243253" evidence="2">
    <location>
        <begin position="26"/>
        <end position="147"/>
    </location>
</feature>
<feature type="signal peptide" evidence="2">
    <location>
        <begin position="1"/>
        <end position="25"/>
    </location>
</feature>
<dbReference type="RefSeq" id="WP_123711689.1">
    <property type="nucleotide sequence ID" value="NZ_RKHR01000003.1"/>
</dbReference>
<evidence type="ECO:0000313" key="4">
    <source>
        <dbReference type="EMBL" id="ROS05797.1"/>
    </source>
</evidence>
<dbReference type="Pfam" id="PF13511">
    <property type="entry name" value="DUF4124"/>
    <property type="match status" value="1"/>
</dbReference>
<feature type="region of interest" description="Disordered" evidence="1">
    <location>
        <begin position="61"/>
        <end position="93"/>
    </location>
</feature>
<sequence>MMNRPVVVTALLFALLSLSFSSAYAAKQSYYRWTDAKGNVTYGKTPPAGIDATMIDVHTGRSIPAPAKPAEEKVANNDQSGLPEMESQLEPGEAKRLCEMAKKNLALMERAGLIRMKNDEGEPVVLDAEAKQRQVDKANEAIKTYCK</sequence>
<dbReference type="InterPro" id="IPR025392">
    <property type="entry name" value="DUF4124"/>
</dbReference>
<evidence type="ECO:0000313" key="5">
    <source>
        <dbReference type="Proteomes" id="UP000275394"/>
    </source>
</evidence>